<dbReference type="RefSeq" id="WP_185086975.1">
    <property type="nucleotide sequence ID" value="NZ_JACHJB010000002.1"/>
</dbReference>
<proteinExistence type="predicted"/>
<reference evidence="1 2" key="1">
    <citation type="submission" date="2020-08" db="EMBL/GenBank/DDBJ databases">
        <title>Sequencing the genomes of 1000 actinobacteria strains.</title>
        <authorList>
            <person name="Klenk H.-P."/>
        </authorList>
    </citation>
    <scope>NUCLEOTIDE SEQUENCE [LARGE SCALE GENOMIC DNA]</scope>
    <source>
        <strain evidence="1 2">DSM 45913</strain>
    </source>
</reference>
<organism evidence="1 2">
    <name type="scientific">Nonomuraea muscovyensis</name>
    <dbReference type="NCBI Taxonomy" id="1124761"/>
    <lineage>
        <taxon>Bacteria</taxon>
        <taxon>Bacillati</taxon>
        <taxon>Actinomycetota</taxon>
        <taxon>Actinomycetes</taxon>
        <taxon>Streptosporangiales</taxon>
        <taxon>Streptosporangiaceae</taxon>
        <taxon>Nonomuraea</taxon>
    </lineage>
</organism>
<evidence type="ECO:0000313" key="2">
    <source>
        <dbReference type="Proteomes" id="UP000583800"/>
    </source>
</evidence>
<evidence type="ECO:0000313" key="1">
    <source>
        <dbReference type="EMBL" id="MBB6349403.1"/>
    </source>
</evidence>
<protein>
    <submittedName>
        <fullName evidence="1">Uncharacterized protein</fullName>
    </submittedName>
</protein>
<gene>
    <name evidence="1" type="ORF">FHU36_005948</name>
</gene>
<name>A0A7X0C767_9ACTN</name>
<sequence length="47" mass="5013">MAVTPFDAVLRDLHGVLRQVEHTVQADIEARYGLPLTATGSPARPAA</sequence>
<dbReference type="EMBL" id="JACHJB010000002">
    <property type="protein sequence ID" value="MBB6349403.1"/>
    <property type="molecule type" value="Genomic_DNA"/>
</dbReference>
<keyword evidence="2" id="KW-1185">Reference proteome</keyword>
<comment type="caution">
    <text evidence="1">The sequence shown here is derived from an EMBL/GenBank/DDBJ whole genome shotgun (WGS) entry which is preliminary data.</text>
</comment>
<dbReference type="Proteomes" id="UP000583800">
    <property type="component" value="Unassembled WGS sequence"/>
</dbReference>
<accession>A0A7X0C767</accession>
<dbReference type="AlphaFoldDB" id="A0A7X0C767"/>